<dbReference type="PROSITE" id="PS50263">
    <property type="entry name" value="CN_HYDROLASE"/>
    <property type="match status" value="1"/>
</dbReference>
<dbReference type="GO" id="GO:0004040">
    <property type="term" value="F:amidase activity"/>
    <property type="evidence" value="ECO:0007669"/>
    <property type="project" value="UniProtKB-EC"/>
</dbReference>
<dbReference type="AlphaFoldDB" id="A0A484H4N1"/>
<organism evidence="3">
    <name type="scientific">invertebrate metagenome</name>
    <dbReference type="NCBI Taxonomy" id="1711999"/>
    <lineage>
        <taxon>unclassified sequences</taxon>
        <taxon>metagenomes</taxon>
        <taxon>organismal metagenomes</taxon>
    </lineage>
</organism>
<sequence length="274" mass="30202">MTERLRVACIQVNAGNELEKNLKVVADFVRVAKARGAHLVLMPEHVAMMAWKRDEIIAGALSANNHTALVTFRALAMELCLWLHCGTIIVLESDSVVVNRTYVLRPNGTIAAVYDKLHMFDVDLGDRTAYRESLTFLPGDRAVVAKTPWGGLGLSVCYDLRFPQLYRALAHGGASFFAVPAAFTRTTGVAHWHVLLRARAIENGCYIFAPAQTGTHVNNRQTYGHSLIIDPWGKILADAGDAPGLILAEVETARVQWARDIIPSLRHDRPFALP</sequence>
<evidence type="ECO:0000256" key="1">
    <source>
        <dbReference type="ARBA" id="ARBA00022801"/>
    </source>
</evidence>
<evidence type="ECO:0000259" key="2">
    <source>
        <dbReference type="PROSITE" id="PS50263"/>
    </source>
</evidence>
<accession>A0A484H4N1</accession>
<proteinExistence type="predicted"/>
<dbReference type="EC" id="3.5.1.4" evidence="3"/>
<dbReference type="Gene3D" id="3.60.110.10">
    <property type="entry name" value="Carbon-nitrogen hydrolase"/>
    <property type="match status" value="1"/>
</dbReference>
<dbReference type="PANTHER" id="PTHR23088:SF27">
    <property type="entry name" value="DEAMINATED GLUTATHIONE AMIDASE"/>
    <property type="match status" value="1"/>
</dbReference>
<evidence type="ECO:0000313" key="3">
    <source>
        <dbReference type="EMBL" id="VBB68667.1"/>
    </source>
</evidence>
<keyword evidence="1 3" id="KW-0378">Hydrolase</keyword>
<dbReference type="PROSITE" id="PS01227">
    <property type="entry name" value="UPF0012"/>
    <property type="match status" value="1"/>
</dbReference>
<dbReference type="CDD" id="cd07572">
    <property type="entry name" value="nit"/>
    <property type="match status" value="1"/>
</dbReference>
<dbReference type="InterPro" id="IPR045254">
    <property type="entry name" value="Nit1/2_C-N_Hydrolase"/>
</dbReference>
<dbReference type="InterPro" id="IPR001110">
    <property type="entry name" value="UPF0012_CS"/>
</dbReference>
<name>A0A484H4N1_9ZZZZ</name>
<feature type="domain" description="CN hydrolase" evidence="2">
    <location>
        <begin position="5"/>
        <end position="252"/>
    </location>
</feature>
<dbReference type="Pfam" id="PF00795">
    <property type="entry name" value="CN_hydrolase"/>
    <property type="match status" value="1"/>
</dbReference>
<dbReference type="PANTHER" id="PTHR23088">
    <property type="entry name" value="NITRILASE-RELATED"/>
    <property type="match status" value="1"/>
</dbReference>
<protein>
    <submittedName>
        <fullName evidence="3">FIG147869: Carbon-nitrogen hydrolase / Aliphatic amidase AmiE</fullName>
        <ecNumber evidence="3">3.5.1.4</ecNumber>
    </submittedName>
</protein>
<dbReference type="InterPro" id="IPR036526">
    <property type="entry name" value="C-N_Hydrolase_sf"/>
</dbReference>
<dbReference type="EMBL" id="LR026963">
    <property type="protein sequence ID" value="VBB68667.1"/>
    <property type="molecule type" value="Genomic_DNA"/>
</dbReference>
<gene>
    <name evidence="3" type="ORF">RIEGSTA812A_PEG_140</name>
</gene>
<dbReference type="SUPFAM" id="SSF56317">
    <property type="entry name" value="Carbon-nitrogen hydrolase"/>
    <property type="match status" value="1"/>
</dbReference>
<dbReference type="InterPro" id="IPR003010">
    <property type="entry name" value="C-N_Hydrolase"/>
</dbReference>
<reference evidence="3" key="1">
    <citation type="submission" date="2018-10" db="EMBL/GenBank/DDBJ databases">
        <authorList>
            <person name="Gruber-Vodicka H."/>
            <person name="Jaeckle O."/>
        </authorList>
    </citation>
    <scope>NUCLEOTIDE SEQUENCE</scope>
</reference>